<reference evidence="2" key="1">
    <citation type="submission" date="2014-01" db="EMBL/GenBank/DDBJ databases">
        <title>The Genome Sequence of Anopheles melas CM1001059_A (V2).</title>
        <authorList>
            <consortium name="The Broad Institute Genomics Platform"/>
            <person name="Neafsey D.E."/>
            <person name="Besansky N."/>
            <person name="Howell P."/>
            <person name="Walton C."/>
            <person name="Young S.K."/>
            <person name="Zeng Q."/>
            <person name="Gargeya S."/>
            <person name="Fitzgerald M."/>
            <person name="Haas B."/>
            <person name="Abouelleil A."/>
            <person name="Allen A.W."/>
            <person name="Alvarado L."/>
            <person name="Arachchi H.M."/>
            <person name="Berlin A.M."/>
            <person name="Chapman S.B."/>
            <person name="Gainer-Dewar J."/>
            <person name="Goldberg J."/>
            <person name="Griggs A."/>
            <person name="Gujja S."/>
            <person name="Hansen M."/>
            <person name="Howarth C."/>
            <person name="Imamovic A."/>
            <person name="Ireland A."/>
            <person name="Larimer J."/>
            <person name="McCowan C."/>
            <person name="Murphy C."/>
            <person name="Pearson M."/>
            <person name="Poon T.W."/>
            <person name="Priest M."/>
            <person name="Roberts A."/>
            <person name="Saif S."/>
            <person name="Shea T."/>
            <person name="Sisk P."/>
            <person name="Sykes S."/>
            <person name="Wortman J."/>
            <person name="Nusbaum C."/>
            <person name="Birren B."/>
        </authorList>
    </citation>
    <scope>NUCLEOTIDE SEQUENCE [LARGE SCALE GENOMIC DNA]</scope>
    <source>
        <strain evidence="2">CM1001059</strain>
    </source>
</reference>
<dbReference type="Proteomes" id="UP000075902">
    <property type="component" value="Unassembled WGS sequence"/>
</dbReference>
<name>A0A182TVU2_9DIPT</name>
<organism evidence="1 2">
    <name type="scientific">Anopheles melas</name>
    <dbReference type="NCBI Taxonomy" id="34690"/>
    <lineage>
        <taxon>Eukaryota</taxon>
        <taxon>Metazoa</taxon>
        <taxon>Ecdysozoa</taxon>
        <taxon>Arthropoda</taxon>
        <taxon>Hexapoda</taxon>
        <taxon>Insecta</taxon>
        <taxon>Pterygota</taxon>
        <taxon>Neoptera</taxon>
        <taxon>Endopterygota</taxon>
        <taxon>Diptera</taxon>
        <taxon>Nematocera</taxon>
        <taxon>Culicoidea</taxon>
        <taxon>Culicidae</taxon>
        <taxon>Anophelinae</taxon>
        <taxon>Anopheles</taxon>
    </lineage>
</organism>
<proteinExistence type="predicted"/>
<reference evidence="1" key="2">
    <citation type="submission" date="2020-05" db="UniProtKB">
        <authorList>
            <consortium name="EnsemblMetazoa"/>
        </authorList>
    </citation>
    <scope>IDENTIFICATION</scope>
    <source>
        <strain evidence="1">CM1001059</strain>
    </source>
</reference>
<sequence>MFHLTATELGWNELPSTGPSGVVTAAPIKQCFPLLKQLAKMIERKQILFDYGTMASTVRLRRQSDLLLLRNDQTDRVRVHQLETVAHYVKIFLQQQPKQIVKGQRRPVPVSATALAVGPLEKFAQTAHGQVADSAAVLHVGRRIQQTVEKGSRSLLAEFGRLRYKVDDLEEQRFEHLTHGQQRGDFNHTTKLLRIVPDNGGYSPYNTFPNMTQMGQCLDMHLGYRKHILNVTITCRNTYVPSADVAIGPSKLGRVSQLDFRIDQKGYITLVSCFKMSEQLVQYGELVATTGTDDIARYQSELYGINAGSIFPMVEYISYQRPSCNRSSSDGK</sequence>
<dbReference type="VEuPathDB" id="VectorBase:AMEC009190"/>
<evidence type="ECO:0000313" key="2">
    <source>
        <dbReference type="Proteomes" id="UP000075902"/>
    </source>
</evidence>
<dbReference type="EnsemblMetazoa" id="AMEC009190-RA">
    <property type="protein sequence ID" value="AMEC009190-PA"/>
    <property type="gene ID" value="AMEC009190"/>
</dbReference>
<keyword evidence="2" id="KW-1185">Reference proteome</keyword>
<dbReference type="AlphaFoldDB" id="A0A182TVU2"/>
<protein>
    <submittedName>
        <fullName evidence="1">Uncharacterized protein</fullName>
    </submittedName>
</protein>
<accession>A0A182TVU2</accession>
<evidence type="ECO:0000313" key="1">
    <source>
        <dbReference type="EnsemblMetazoa" id="AMEC009190-PA"/>
    </source>
</evidence>